<gene>
    <name evidence="1" type="ORF">FW784_08525</name>
</gene>
<organism evidence="1 2">
    <name type="scientific">Cognatilysobacter lacus</name>
    <dbReference type="NCBI Taxonomy" id="1643323"/>
    <lineage>
        <taxon>Bacteria</taxon>
        <taxon>Pseudomonadati</taxon>
        <taxon>Pseudomonadota</taxon>
        <taxon>Gammaproteobacteria</taxon>
        <taxon>Lysobacterales</taxon>
        <taxon>Lysobacteraceae</taxon>
        <taxon>Cognatilysobacter</taxon>
    </lineage>
</organism>
<dbReference type="OrthoDB" id="7030114at2"/>
<comment type="caution">
    <text evidence="1">The sequence shown here is derived from an EMBL/GenBank/DDBJ whole genome shotgun (WGS) entry which is preliminary data.</text>
</comment>
<proteinExistence type="predicted"/>
<dbReference type="AlphaFoldDB" id="A0A5D8Z4R1"/>
<reference evidence="1 2" key="1">
    <citation type="submission" date="2019-08" db="EMBL/GenBank/DDBJ databases">
        <title>Draft genome sequence of Lysobacter sp. UKS-15.</title>
        <authorList>
            <person name="Im W.-T."/>
        </authorList>
    </citation>
    <scope>NUCLEOTIDE SEQUENCE [LARGE SCALE GENOMIC DNA]</scope>
    <source>
        <strain evidence="1 2">UKS-15</strain>
    </source>
</reference>
<keyword evidence="2" id="KW-1185">Reference proteome</keyword>
<dbReference type="Pfam" id="PF12244">
    <property type="entry name" value="DUF3606"/>
    <property type="match status" value="1"/>
</dbReference>
<dbReference type="RefSeq" id="WP_149352923.1">
    <property type="nucleotide sequence ID" value="NZ_VTRV01000080.1"/>
</dbReference>
<evidence type="ECO:0000313" key="2">
    <source>
        <dbReference type="Proteomes" id="UP000323164"/>
    </source>
</evidence>
<sequence length="59" mass="6868">MSDNLQDRGSPDRKLIALGEEHEVRYWTQRFGVSEQQLRQAVEQVGNSADEVEKRLRPN</sequence>
<evidence type="ECO:0000313" key="1">
    <source>
        <dbReference type="EMBL" id="TZF89620.1"/>
    </source>
</evidence>
<accession>A0A5D8Z4R1</accession>
<name>A0A5D8Z4R1_9GAMM</name>
<protein>
    <submittedName>
        <fullName evidence="1">DUF3606 domain-containing protein</fullName>
    </submittedName>
</protein>
<dbReference type="Proteomes" id="UP000323164">
    <property type="component" value="Unassembled WGS sequence"/>
</dbReference>
<dbReference type="InterPro" id="IPR022037">
    <property type="entry name" value="DUF3606"/>
</dbReference>
<dbReference type="EMBL" id="VTRV01000080">
    <property type="protein sequence ID" value="TZF89620.1"/>
    <property type="molecule type" value="Genomic_DNA"/>
</dbReference>